<dbReference type="AlphaFoldDB" id="A0A2T3GDN1"/>
<dbReference type="PROSITE" id="PS51154">
    <property type="entry name" value="MACRO"/>
    <property type="match status" value="1"/>
</dbReference>
<name>A0A2T3GDN1_9BIFI</name>
<dbReference type="PANTHER" id="PTHR11106:SF27">
    <property type="entry name" value="MACRO DOMAIN-CONTAINING PROTEIN"/>
    <property type="match status" value="1"/>
</dbReference>
<feature type="region of interest" description="Disordered" evidence="1">
    <location>
        <begin position="141"/>
        <end position="166"/>
    </location>
</feature>
<dbReference type="InterPro" id="IPR043472">
    <property type="entry name" value="Macro_dom-like"/>
</dbReference>
<keyword evidence="4" id="KW-1185">Reference proteome</keyword>
<feature type="compositionally biased region" description="Basic and acidic residues" evidence="1">
    <location>
        <begin position="153"/>
        <end position="166"/>
    </location>
</feature>
<dbReference type="Gene3D" id="3.40.220.10">
    <property type="entry name" value="Leucine Aminopeptidase, subunit E, domain 1"/>
    <property type="match status" value="1"/>
</dbReference>
<evidence type="ECO:0000259" key="2">
    <source>
        <dbReference type="PROSITE" id="PS51154"/>
    </source>
</evidence>
<feature type="region of interest" description="Disordered" evidence="1">
    <location>
        <begin position="223"/>
        <end position="262"/>
    </location>
</feature>
<reference evidence="3 4" key="2">
    <citation type="submission" date="2018-03" db="EMBL/GenBank/DDBJ databases">
        <title>The comparative genomics of Bifidobacterium callitrichos reflects dietary carbohydrate utilization within the common marmoset gut.</title>
        <authorList>
            <person name="Rani A."/>
        </authorList>
    </citation>
    <scope>NUCLEOTIDE SEQUENCE [LARGE SCALE GENOMIC DNA]</scope>
    <source>
        <strain evidence="3 4">UMA51805</strain>
    </source>
</reference>
<protein>
    <submittedName>
        <fullName evidence="3">RNase III inhibitor</fullName>
    </submittedName>
</protein>
<feature type="domain" description="Macro" evidence="2">
    <location>
        <begin position="1"/>
        <end position="195"/>
    </location>
</feature>
<accession>A0A2T3GDN1</accession>
<dbReference type="PANTHER" id="PTHR11106">
    <property type="entry name" value="GANGLIOSIDE INDUCED DIFFERENTIATION ASSOCIATED PROTEIN 2-RELATED"/>
    <property type="match status" value="1"/>
</dbReference>
<gene>
    <name evidence="3" type="ORF">CPA40_01415</name>
</gene>
<dbReference type="EMBL" id="NWTX01000001">
    <property type="protein sequence ID" value="PST47587.1"/>
    <property type="molecule type" value="Genomic_DNA"/>
</dbReference>
<dbReference type="SUPFAM" id="SSF52949">
    <property type="entry name" value="Macro domain-like"/>
    <property type="match status" value="1"/>
</dbReference>
<dbReference type="Pfam" id="PF01661">
    <property type="entry name" value="Macro"/>
    <property type="match status" value="1"/>
</dbReference>
<reference evidence="4" key="1">
    <citation type="submission" date="2017-09" db="EMBL/GenBank/DDBJ databases">
        <authorList>
            <person name="Sela D.A."/>
            <person name="Albert K."/>
        </authorList>
    </citation>
    <scope>NUCLEOTIDE SEQUENCE [LARGE SCALE GENOMIC DNA]</scope>
    <source>
        <strain evidence="4">UMA51805</strain>
    </source>
</reference>
<feature type="compositionally biased region" description="Acidic residues" evidence="1">
    <location>
        <begin position="142"/>
        <end position="152"/>
    </location>
</feature>
<comment type="caution">
    <text evidence="3">The sequence shown here is derived from an EMBL/GenBank/DDBJ whole genome shotgun (WGS) entry which is preliminary data.</text>
</comment>
<dbReference type="InterPro" id="IPR002589">
    <property type="entry name" value="Macro_dom"/>
</dbReference>
<sequence length="386" mass="42538">MPLHLVRQDITRLDVDAVVNAANTALRMGGGVCGAIFRAAGASRMQKACDRLSPIRTGQAVATAGFDLPARYVIHTAGPVWQGGDHGEETLLRACYRNSLTLAVRLKCSGIAFPLISSGIYGYPKTQALDVAVDEIRRFLDSSEETPDETPDESPKRNDTDHGVEPADRTDLDVYLCVFDKEAFAAGTAFDRQLRAYIDDHYVASHTDSRRRRMMEMRELGYPNDDIVNDGESELRLESPTPLAQSATSLSPTPRSAAPVSAPHYSQRDVLADLDEPFNVILLRLIDSKGLSDVDVYKRANISRKLFSKIRCGNGYMPGKKTVLALAIALRLDLDETDDLLACAGYALSHSVKFDVIVEFFITHGVFDVLTINEVLFRYDQPLLGQ</sequence>
<organism evidence="3 4">
    <name type="scientific">Bifidobacterium callitrichos</name>
    <dbReference type="NCBI Taxonomy" id="762209"/>
    <lineage>
        <taxon>Bacteria</taxon>
        <taxon>Bacillati</taxon>
        <taxon>Actinomycetota</taxon>
        <taxon>Actinomycetes</taxon>
        <taxon>Bifidobacteriales</taxon>
        <taxon>Bifidobacteriaceae</taxon>
        <taxon>Bifidobacterium</taxon>
    </lineage>
</organism>
<dbReference type="RefSeq" id="WP_107043466.1">
    <property type="nucleotide sequence ID" value="NZ_NWTX01000001.1"/>
</dbReference>
<dbReference type="SMART" id="SM00506">
    <property type="entry name" value="A1pp"/>
    <property type="match status" value="1"/>
</dbReference>
<evidence type="ECO:0000313" key="4">
    <source>
        <dbReference type="Proteomes" id="UP000240228"/>
    </source>
</evidence>
<feature type="compositionally biased region" description="Polar residues" evidence="1">
    <location>
        <begin position="242"/>
        <end position="254"/>
    </location>
</feature>
<evidence type="ECO:0000313" key="3">
    <source>
        <dbReference type="EMBL" id="PST47587.1"/>
    </source>
</evidence>
<evidence type="ECO:0000256" key="1">
    <source>
        <dbReference type="SAM" id="MobiDB-lite"/>
    </source>
</evidence>
<dbReference type="Proteomes" id="UP000240228">
    <property type="component" value="Unassembled WGS sequence"/>
</dbReference>
<proteinExistence type="predicted"/>